<feature type="binding site" evidence="8">
    <location>
        <position position="87"/>
    </location>
    <ligand>
        <name>Zn(2+)</name>
        <dbReference type="ChEBI" id="CHEBI:29105"/>
    </ligand>
</feature>
<dbReference type="OrthoDB" id="9411774at2759"/>
<dbReference type="Proteomes" id="UP000291343">
    <property type="component" value="Unassembled WGS sequence"/>
</dbReference>
<feature type="domain" description="C2H2-type" evidence="10">
    <location>
        <begin position="433"/>
        <end position="456"/>
    </location>
</feature>
<sequence length="909" mass="104736">MNGISVKDTGEGLDTSQCHQAQTDPMCKNTNRKVTDISLLCRICAKRSDRLIPIFEGEGLIVDLAVKMQQYLAMKVTKDDDLPVKVCVSCATAVTSWHDLVLMTIQAKKELNAILENDIGNNQRNFSNKGIMQQKGSVSNDGNLQNQEQDYFNSSVDQGMGDSGQLDSSLGAAGKTSTRIGLAGKDKIEDLQQYKLHYPWKYHEVAGTIFLRTKVLGFEPAAEAFMYTCCLCCEEMKDSDVIVHSKSHYPLKISDTCRLCHFSFASIHLLRNHIKRHLIIIDDEYVTKTPSLVTKTQSTVTKPSSSVTKNVDAQPNTTKLKIESRVVPAKPLQKSKPPHVCEYCGIEYRRKGLYVRHVRNQHLLPFKCRMCQKRFDSQTSIDNHECSAQVPWAEVDEITTESCNSDDLTCKCSKTFNTLEEYKEHSLTCDQDILCEECGLVFRTRREHRKHMATHSKIPVRKEGATWICEICGCKLGKHSARKHYMTHSFKEKKFTCDICKMNFLHRWSLVNHMQSHSDIRPFVCEICSKTFKRSDHLREHQLNKHQIGKSKPNDFKCDVCNRYFTSETYLIRHKRLHSTGMSYECQVCKGRFPTEHSLKMHQTRMKHDGGNLDAVHIISASASDRINKFRCKFCYQRYGSMASLKKHRLKHCSKSKMKVEVVEENEDEPTETRTEENSELEKTYECPKCNLRYLTDFGLKLHFARSKHSEVFSKYKKRPKKDPNEVKNPRFKCVQCDDIFSSLVSLRMHKIKRKHFSQCPHCGKRFAMEFKLKLHLVKVHQQKDVIVEESDLLTQEEKLPYQCATCSQLFAMKHNLESHITKKHSGNEEDPTSRPSRSSGRKKPKTEPIDDVFEEFTQEVSVIYHCTECWENFASEEDFNNHTHEANIILTEDLPENAIISEVIESES</sequence>
<gene>
    <name evidence="12" type="ORF">LSTR_LSTR002926</name>
</gene>
<dbReference type="AlphaFoldDB" id="A0A482XLN4"/>
<dbReference type="PANTHER" id="PTHR24376">
    <property type="entry name" value="ZINC FINGER PROTEIN"/>
    <property type="match status" value="1"/>
</dbReference>
<evidence type="ECO:0000259" key="11">
    <source>
        <dbReference type="PROSITE" id="PS51915"/>
    </source>
</evidence>
<keyword evidence="6" id="KW-0539">Nucleus</keyword>
<feature type="domain" description="C2H2-type" evidence="10">
    <location>
        <begin position="495"/>
        <end position="522"/>
    </location>
</feature>
<feature type="domain" description="C2H2-type" evidence="10">
    <location>
        <begin position="556"/>
        <end position="583"/>
    </location>
</feature>
<dbReference type="Pfam" id="PF07776">
    <property type="entry name" value="zf-AD"/>
    <property type="match status" value="1"/>
</dbReference>
<comment type="subcellular location">
    <subcellularLocation>
        <location evidence="1">Nucleus</location>
    </subcellularLocation>
</comment>
<comment type="caution">
    <text evidence="12">The sequence shown here is derived from an EMBL/GenBank/DDBJ whole genome shotgun (WGS) entry which is preliminary data.</text>
</comment>
<evidence type="ECO:0000256" key="4">
    <source>
        <dbReference type="ARBA" id="ARBA00022771"/>
    </source>
</evidence>
<keyword evidence="5 8" id="KW-0862">Zinc</keyword>
<feature type="domain" description="C2H2-type" evidence="10">
    <location>
        <begin position="732"/>
        <end position="761"/>
    </location>
</feature>
<dbReference type="PANTHER" id="PTHR24376:SF235">
    <property type="entry name" value="C2H2-TYPE DOMAIN-CONTAINING PROTEIN"/>
    <property type="match status" value="1"/>
</dbReference>
<feature type="domain" description="ZAD" evidence="11">
    <location>
        <begin position="39"/>
        <end position="114"/>
    </location>
</feature>
<dbReference type="InterPro" id="IPR036236">
    <property type="entry name" value="Znf_C2H2_sf"/>
</dbReference>
<evidence type="ECO:0000313" key="12">
    <source>
        <dbReference type="EMBL" id="RZF46594.1"/>
    </source>
</evidence>
<evidence type="ECO:0000256" key="2">
    <source>
        <dbReference type="ARBA" id="ARBA00022723"/>
    </source>
</evidence>
<accession>A0A482XLN4</accession>
<feature type="domain" description="C2H2-type" evidence="10">
    <location>
        <begin position="584"/>
        <end position="613"/>
    </location>
</feature>
<evidence type="ECO:0000256" key="7">
    <source>
        <dbReference type="PROSITE-ProRule" id="PRU00042"/>
    </source>
</evidence>
<dbReference type="SUPFAM" id="SSF57716">
    <property type="entry name" value="Glucocorticoid receptor-like (DNA-binding domain)"/>
    <property type="match status" value="1"/>
</dbReference>
<dbReference type="PROSITE" id="PS00028">
    <property type="entry name" value="ZINC_FINGER_C2H2_1"/>
    <property type="match status" value="11"/>
</dbReference>
<evidence type="ECO:0000256" key="6">
    <source>
        <dbReference type="ARBA" id="ARBA00023242"/>
    </source>
</evidence>
<dbReference type="InterPro" id="IPR013087">
    <property type="entry name" value="Znf_C2H2_type"/>
</dbReference>
<dbReference type="GO" id="GO:0005634">
    <property type="term" value="C:nucleus"/>
    <property type="evidence" value="ECO:0007669"/>
    <property type="project" value="UniProtKB-SubCell"/>
</dbReference>
<dbReference type="GO" id="GO:0008270">
    <property type="term" value="F:zinc ion binding"/>
    <property type="evidence" value="ECO:0007669"/>
    <property type="project" value="UniProtKB-UniRule"/>
</dbReference>
<dbReference type="Pfam" id="PF00096">
    <property type="entry name" value="zf-C2H2"/>
    <property type="match status" value="1"/>
</dbReference>
<dbReference type="EMBL" id="QKKF02005868">
    <property type="protein sequence ID" value="RZF46594.1"/>
    <property type="molecule type" value="Genomic_DNA"/>
</dbReference>
<feature type="domain" description="C2H2-type" evidence="10">
    <location>
        <begin position="630"/>
        <end position="657"/>
    </location>
</feature>
<keyword evidence="2 8" id="KW-0479">Metal-binding</keyword>
<dbReference type="Gene3D" id="3.40.1800.20">
    <property type="match status" value="1"/>
</dbReference>
<dbReference type="SMART" id="SM00355">
    <property type="entry name" value="ZnF_C2H2"/>
    <property type="match status" value="16"/>
</dbReference>
<dbReference type="PROSITE" id="PS51915">
    <property type="entry name" value="ZAD"/>
    <property type="match status" value="1"/>
</dbReference>
<protein>
    <submittedName>
        <fullName evidence="12">Uncharacterized protein</fullName>
    </submittedName>
</protein>
<evidence type="ECO:0000256" key="5">
    <source>
        <dbReference type="ARBA" id="ARBA00022833"/>
    </source>
</evidence>
<evidence type="ECO:0000313" key="13">
    <source>
        <dbReference type="Proteomes" id="UP000291343"/>
    </source>
</evidence>
<dbReference type="InterPro" id="IPR012934">
    <property type="entry name" value="Znf_AD"/>
</dbReference>
<evidence type="ECO:0000256" key="9">
    <source>
        <dbReference type="SAM" id="MobiDB-lite"/>
    </source>
</evidence>
<feature type="binding site" evidence="8">
    <location>
        <position position="44"/>
    </location>
    <ligand>
        <name>Zn(2+)</name>
        <dbReference type="ChEBI" id="CHEBI:29105"/>
    </ligand>
</feature>
<name>A0A482XLN4_LAOST</name>
<feature type="domain" description="C2H2-type" evidence="10">
    <location>
        <begin position="523"/>
        <end position="551"/>
    </location>
</feature>
<feature type="region of interest" description="Disordered" evidence="9">
    <location>
        <begin position="820"/>
        <end position="850"/>
    </location>
</feature>
<keyword evidence="13" id="KW-1185">Reference proteome</keyword>
<proteinExistence type="predicted"/>
<feature type="binding site" evidence="8">
    <location>
        <position position="90"/>
    </location>
    <ligand>
        <name>Zn(2+)</name>
        <dbReference type="ChEBI" id="CHEBI:29105"/>
    </ligand>
</feature>
<dbReference type="FunFam" id="3.30.160.60:FF:000145">
    <property type="entry name" value="Zinc finger protein 574"/>
    <property type="match status" value="1"/>
</dbReference>
<evidence type="ECO:0000259" key="10">
    <source>
        <dbReference type="PROSITE" id="PS50157"/>
    </source>
</evidence>
<dbReference type="SUPFAM" id="SSF57667">
    <property type="entry name" value="beta-beta-alpha zinc fingers"/>
    <property type="match status" value="6"/>
</dbReference>
<dbReference type="Pfam" id="PF13912">
    <property type="entry name" value="zf-C2H2_6"/>
    <property type="match status" value="2"/>
</dbReference>
<dbReference type="Gene3D" id="3.30.160.60">
    <property type="entry name" value="Classic Zinc Finger"/>
    <property type="match status" value="6"/>
</dbReference>
<feature type="binding site" evidence="8">
    <location>
        <position position="41"/>
    </location>
    <ligand>
        <name>Zn(2+)</name>
        <dbReference type="ChEBI" id="CHEBI:29105"/>
    </ligand>
</feature>
<feature type="domain" description="C2H2-type" evidence="10">
    <location>
        <begin position="802"/>
        <end position="830"/>
    </location>
</feature>
<evidence type="ECO:0000256" key="3">
    <source>
        <dbReference type="ARBA" id="ARBA00022737"/>
    </source>
</evidence>
<dbReference type="Pfam" id="PF12874">
    <property type="entry name" value="zf-met"/>
    <property type="match status" value="1"/>
</dbReference>
<dbReference type="STRING" id="195883.A0A482XLN4"/>
<organism evidence="12 13">
    <name type="scientific">Laodelphax striatellus</name>
    <name type="common">Small brown planthopper</name>
    <name type="synonym">Delphax striatella</name>
    <dbReference type="NCBI Taxonomy" id="195883"/>
    <lineage>
        <taxon>Eukaryota</taxon>
        <taxon>Metazoa</taxon>
        <taxon>Ecdysozoa</taxon>
        <taxon>Arthropoda</taxon>
        <taxon>Hexapoda</taxon>
        <taxon>Insecta</taxon>
        <taxon>Pterygota</taxon>
        <taxon>Neoptera</taxon>
        <taxon>Paraneoptera</taxon>
        <taxon>Hemiptera</taxon>
        <taxon>Auchenorrhyncha</taxon>
        <taxon>Fulgoroidea</taxon>
        <taxon>Delphacidae</taxon>
        <taxon>Criomorphinae</taxon>
        <taxon>Laodelphax</taxon>
    </lineage>
</organism>
<feature type="domain" description="C2H2-type" evidence="10">
    <location>
        <begin position="758"/>
        <end position="786"/>
    </location>
</feature>
<keyword evidence="4 7" id="KW-0863">Zinc-finger</keyword>
<evidence type="ECO:0000256" key="1">
    <source>
        <dbReference type="ARBA" id="ARBA00004123"/>
    </source>
</evidence>
<dbReference type="InParanoid" id="A0A482XLN4"/>
<dbReference type="SMART" id="SM00868">
    <property type="entry name" value="zf-AD"/>
    <property type="match status" value="2"/>
</dbReference>
<reference evidence="12 13" key="1">
    <citation type="journal article" date="2017" name="Gigascience">
        <title>Genome sequence of the small brown planthopper, Laodelphax striatellus.</title>
        <authorList>
            <person name="Zhu J."/>
            <person name="Jiang F."/>
            <person name="Wang X."/>
            <person name="Yang P."/>
            <person name="Bao Y."/>
            <person name="Zhao W."/>
            <person name="Wang W."/>
            <person name="Lu H."/>
            <person name="Wang Q."/>
            <person name="Cui N."/>
            <person name="Li J."/>
            <person name="Chen X."/>
            <person name="Luo L."/>
            <person name="Yu J."/>
            <person name="Kang L."/>
            <person name="Cui F."/>
        </authorList>
    </citation>
    <scope>NUCLEOTIDE SEQUENCE [LARGE SCALE GENOMIC DNA]</scope>
    <source>
        <strain evidence="12">Lst14</strain>
    </source>
</reference>
<keyword evidence="3" id="KW-0677">Repeat</keyword>
<evidence type="ECO:0000256" key="8">
    <source>
        <dbReference type="PROSITE-ProRule" id="PRU01263"/>
    </source>
</evidence>
<dbReference type="PROSITE" id="PS50157">
    <property type="entry name" value="ZINC_FINGER_C2H2_2"/>
    <property type="match status" value="9"/>
</dbReference>